<dbReference type="Gene3D" id="3.40.50.720">
    <property type="entry name" value="NAD(P)-binding Rossmann-like Domain"/>
    <property type="match status" value="1"/>
</dbReference>
<evidence type="ECO:0000313" key="4">
    <source>
        <dbReference type="Proteomes" id="UP000076825"/>
    </source>
</evidence>
<proteinExistence type="inferred from homology"/>
<keyword evidence="4" id="KW-1185">Reference proteome</keyword>
<dbReference type="PATRIC" id="fig|123899.6.peg.260"/>
<protein>
    <submittedName>
        <fullName evidence="3">Oxidoreductase</fullName>
        <ecNumber evidence="3">1.1.1.53</ecNumber>
    </submittedName>
</protein>
<evidence type="ECO:0000256" key="2">
    <source>
        <dbReference type="ARBA" id="ARBA00023002"/>
    </source>
</evidence>
<dbReference type="InterPro" id="IPR036291">
    <property type="entry name" value="NAD(P)-bd_dom_sf"/>
</dbReference>
<dbReference type="EC" id="1.1.1.53" evidence="3"/>
<dbReference type="InterPro" id="IPR002347">
    <property type="entry name" value="SDR_fam"/>
</dbReference>
<dbReference type="PRINTS" id="PR00080">
    <property type="entry name" value="SDRFAMILY"/>
</dbReference>
<accession>A0A157S7W2</accession>
<dbReference type="KEGG" id="btrm:SAMEA390648700277"/>
<gene>
    <name evidence="3" type="ORF">SAMEA3906487_00277</name>
</gene>
<name>A0A157S7W2_9BORD</name>
<dbReference type="Proteomes" id="UP000076825">
    <property type="component" value="Chromosome 1"/>
</dbReference>
<dbReference type="PANTHER" id="PTHR24321:SF8">
    <property type="entry name" value="ESTRADIOL 17-BETA-DEHYDROGENASE 8-RELATED"/>
    <property type="match status" value="1"/>
</dbReference>
<dbReference type="GO" id="GO:0047044">
    <property type="term" value="F:androstan-3-alpha,17-beta-diol dehydrogenase (NAD+) activity"/>
    <property type="evidence" value="ECO:0007669"/>
    <property type="project" value="UniProtKB-EC"/>
</dbReference>
<dbReference type="eggNOG" id="COG1028">
    <property type="taxonomic scope" value="Bacteria"/>
</dbReference>
<sequence>MKGGNPLQNQAQRKQAGACVVVTGAAGGIGAAVARRLHDDGWHVVATDLCAAALSEALQTSPRMTLATLDVARPESVAQLAEHLHSSLPAGVAGLVNVAGVLQDVRALLDMDDDAARRIWEVNYFGAERCMKALAPAMMAGGGGSVVNITSINELQPLPLHAYAPSKVALGALTRLAAGEFGPAGVRVNAVAPGFTLTPIFRDKLDSGKRDAGMIEQHTAMGRLVETSEIASAVSFLIGDDASAITGISLPVDCGWLASAHWMNFRQLGAA</sequence>
<dbReference type="AlphaFoldDB" id="A0A157S7W2"/>
<dbReference type="EMBL" id="LT546645">
    <property type="protein sequence ID" value="SAI66479.1"/>
    <property type="molecule type" value="Genomic_DNA"/>
</dbReference>
<organism evidence="3 4">
    <name type="scientific">Bordetella trematum</name>
    <dbReference type="NCBI Taxonomy" id="123899"/>
    <lineage>
        <taxon>Bacteria</taxon>
        <taxon>Pseudomonadati</taxon>
        <taxon>Pseudomonadota</taxon>
        <taxon>Betaproteobacteria</taxon>
        <taxon>Burkholderiales</taxon>
        <taxon>Alcaligenaceae</taxon>
        <taxon>Bordetella</taxon>
    </lineage>
</organism>
<dbReference type="CDD" id="cd05233">
    <property type="entry name" value="SDR_c"/>
    <property type="match status" value="1"/>
</dbReference>
<reference evidence="3 4" key="1">
    <citation type="submission" date="2016-04" db="EMBL/GenBank/DDBJ databases">
        <authorList>
            <consortium name="Pathogen Informatics"/>
        </authorList>
    </citation>
    <scope>NUCLEOTIDE SEQUENCE [LARGE SCALE GENOMIC DNA]</scope>
    <source>
        <strain evidence="3 4">H044680328</strain>
    </source>
</reference>
<evidence type="ECO:0000256" key="1">
    <source>
        <dbReference type="ARBA" id="ARBA00006484"/>
    </source>
</evidence>
<dbReference type="Pfam" id="PF13561">
    <property type="entry name" value="adh_short_C2"/>
    <property type="match status" value="1"/>
</dbReference>
<dbReference type="PRINTS" id="PR00081">
    <property type="entry name" value="GDHRDH"/>
</dbReference>
<keyword evidence="2 3" id="KW-0560">Oxidoreductase</keyword>
<evidence type="ECO:0000313" key="3">
    <source>
        <dbReference type="EMBL" id="SAI66479.1"/>
    </source>
</evidence>
<dbReference type="FunFam" id="3.40.50.720:FF:000084">
    <property type="entry name" value="Short-chain dehydrogenase reductase"/>
    <property type="match status" value="1"/>
</dbReference>
<dbReference type="STRING" id="123899.SAMEA3906487_00277"/>
<dbReference type="PANTHER" id="PTHR24321">
    <property type="entry name" value="DEHYDROGENASES, SHORT CHAIN"/>
    <property type="match status" value="1"/>
</dbReference>
<comment type="similarity">
    <text evidence="1">Belongs to the short-chain dehydrogenases/reductases (SDR) family.</text>
</comment>
<dbReference type="SUPFAM" id="SSF51735">
    <property type="entry name" value="NAD(P)-binding Rossmann-fold domains"/>
    <property type="match status" value="1"/>
</dbReference>